<evidence type="ECO:0000313" key="3">
    <source>
        <dbReference type="Proteomes" id="UP001601976"/>
    </source>
</evidence>
<gene>
    <name evidence="2" type="ORF">ACFYWW_31795</name>
</gene>
<dbReference type="EMBL" id="JBIAPK010000013">
    <property type="protein sequence ID" value="MFF3343231.1"/>
    <property type="molecule type" value="Genomic_DNA"/>
</dbReference>
<feature type="signal peptide" evidence="1">
    <location>
        <begin position="1"/>
        <end position="31"/>
    </location>
</feature>
<proteinExistence type="predicted"/>
<name>A0ABW6RNY4_9ACTN</name>
<reference evidence="2 3" key="1">
    <citation type="submission" date="2024-10" db="EMBL/GenBank/DDBJ databases">
        <title>The Natural Products Discovery Center: Release of the First 8490 Sequenced Strains for Exploring Actinobacteria Biosynthetic Diversity.</title>
        <authorList>
            <person name="Kalkreuter E."/>
            <person name="Kautsar S.A."/>
            <person name="Yang D."/>
            <person name="Bader C.D."/>
            <person name="Teijaro C.N."/>
            <person name="Fluegel L."/>
            <person name="Davis C.M."/>
            <person name="Simpson J.R."/>
            <person name="Lauterbach L."/>
            <person name="Steele A.D."/>
            <person name="Gui C."/>
            <person name="Meng S."/>
            <person name="Li G."/>
            <person name="Viehrig K."/>
            <person name="Ye F."/>
            <person name="Su P."/>
            <person name="Kiefer A.F."/>
            <person name="Nichols A."/>
            <person name="Cepeda A.J."/>
            <person name="Yan W."/>
            <person name="Fan B."/>
            <person name="Jiang Y."/>
            <person name="Adhikari A."/>
            <person name="Zheng C.-J."/>
            <person name="Schuster L."/>
            <person name="Cowan T.M."/>
            <person name="Smanski M.J."/>
            <person name="Chevrette M.G."/>
            <person name="De Carvalho L.P.S."/>
            <person name="Shen B."/>
        </authorList>
    </citation>
    <scope>NUCLEOTIDE SEQUENCE [LARGE SCALE GENOMIC DNA]</scope>
    <source>
        <strain evidence="2 3">NPDC003029</strain>
    </source>
</reference>
<keyword evidence="3" id="KW-1185">Reference proteome</keyword>
<feature type="chain" id="PRO_5045144481" description="Secreted protein" evidence="1">
    <location>
        <begin position="32"/>
        <end position="144"/>
    </location>
</feature>
<evidence type="ECO:0000313" key="2">
    <source>
        <dbReference type="EMBL" id="MFF3343231.1"/>
    </source>
</evidence>
<organism evidence="2 3">
    <name type="scientific">Streptomyces flavidovirens</name>
    <dbReference type="NCBI Taxonomy" id="67298"/>
    <lineage>
        <taxon>Bacteria</taxon>
        <taxon>Bacillati</taxon>
        <taxon>Actinomycetota</taxon>
        <taxon>Actinomycetes</taxon>
        <taxon>Kitasatosporales</taxon>
        <taxon>Streptomycetaceae</taxon>
        <taxon>Streptomyces</taxon>
    </lineage>
</organism>
<sequence length="144" mass="14901">MMALQFHKAAQAVAIAGVTVTALGTTTAATAAPTAPVAIQAQSCPSNGHLQRGWSCTSLSNGQLHHRKFTNHQANTYYEKTSGGATSIRLGINSGSGNTYKSAVSISSGQTKTASWSVDYCRSSIGLMLASGSTYQTPPTNCNT</sequence>
<accession>A0ABW6RNY4</accession>
<evidence type="ECO:0000256" key="1">
    <source>
        <dbReference type="SAM" id="SignalP"/>
    </source>
</evidence>
<keyword evidence="1" id="KW-0732">Signal</keyword>
<evidence type="ECO:0008006" key="4">
    <source>
        <dbReference type="Google" id="ProtNLM"/>
    </source>
</evidence>
<protein>
    <recommendedName>
        <fullName evidence="4">Secreted protein</fullName>
    </recommendedName>
</protein>
<dbReference type="Proteomes" id="UP001601976">
    <property type="component" value="Unassembled WGS sequence"/>
</dbReference>
<comment type="caution">
    <text evidence="2">The sequence shown here is derived from an EMBL/GenBank/DDBJ whole genome shotgun (WGS) entry which is preliminary data.</text>
</comment>
<dbReference type="RefSeq" id="WP_387898767.1">
    <property type="nucleotide sequence ID" value="NZ_JBIAPK010000013.1"/>
</dbReference>